<proteinExistence type="predicted"/>
<protein>
    <submittedName>
        <fullName evidence="2">Uncharacterized protein</fullName>
    </submittedName>
</protein>
<keyword evidence="3" id="KW-1185">Reference proteome</keyword>
<accession>A0AA40KCS0</accession>
<reference evidence="2" key="1">
    <citation type="submission" date="2023-06" db="EMBL/GenBank/DDBJ databases">
        <title>Genome-scale phylogeny and comparative genomics of the fungal order Sordariales.</title>
        <authorList>
            <consortium name="Lawrence Berkeley National Laboratory"/>
            <person name="Hensen N."/>
            <person name="Bonometti L."/>
            <person name="Westerberg I."/>
            <person name="Brannstrom I.O."/>
            <person name="Guillou S."/>
            <person name="Cros-Aarteil S."/>
            <person name="Calhoun S."/>
            <person name="Haridas S."/>
            <person name="Kuo A."/>
            <person name="Mondo S."/>
            <person name="Pangilinan J."/>
            <person name="Riley R."/>
            <person name="LaButti K."/>
            <person name="Andreopoulos B."/>
            <person name="Lipzen A."/>
            <person name="Chen C."/>
            <person name="Yanf M."/>
            <person name="Daum C."/>
            <person name="Ng V."/>
            <person name="Clum A."/>
            <person name="Steindorff A."/>
            <person name="Ohm R."/>
            <person name="Martin F."/>
            <person name="Silar P."/>
            <person name="Natvig D."/>
            <person name="Lalanne C."/>
            <person name="Gautier V."/>
            <person name="Ament-velasquez S.L."/>
            <person name="Kruys A."/>
            <person name="Hutchinson M.I."/>
            <person name="Powell A.J."/>
            <person name="Barry K."/>
            <person name="Miller A.N."/>
            <person name="Grigoriev I.V."/>
            <person name="Debuchy R."/>
            <person name="Gladieux P."/>
            <person name="Thoren M.H."/>
            <person name="Johannesson H."/>
        </authorList>
    </citation>
    <scope>NUCLEOTIDE SEQUENCE</scope>
    <source>
        <strain evidence="2">SMH3187-1</strain>
    </source>
</reference>
<dbReference type="AlphaFoldDB" id="A0AA40KCS0"/>
<comment type="caution">
    <text evidence="2">The sequence shown here is derived from an EMBL/GenBank/DDBJ whole genome shotgun (WGS) entry which is preliminary data.</text>
</comment>
<organism evidence="2 3">
    <name type="scientific">Schizothecium vesticola</name>
    <dbReference type="NCBI Taxonomy" id="314040"/>
    <lineage>
        <taxon>Eukaryota</taxon>
        <taxon>Fungi</taxon>
        <taxon>Dikarya</taxon>
        <taxon>Ascomycota</taxon>
        <taxon>Pezizomycotina</taxon>
        <taxon>Sordariomycetes</taxon>
        <taxon>Sordariomycetidae</taxon>
        <taxon>Sordariales</taxon>
        <taxon>Schizotheciaceae</taxon>
        <taxon>Schizothecium</taxon>
    </lineage>
</organism>
<dbReference type="PANTHER" id="PTHR40619">
    <property type="entry name" value="FUNGAL STAND N-TERMINAL GOODBYE DOMAIN-CONTAINING PROTEIN"/>
    <property type="match status" value="1"/>
</dbReference>
<name>A0AA40KCS0_9PEZI</name>
<evidence type="ECO:0000313" key="2">
    <source>
        <dbReference type="EMBL" id="KAK0754185.1"/>
    </source>
</evidence>
<evidence type="ECO:0000256" key="1">
    <source>
        <dbReference type="SAM" id="MobiDB-lite"/>
    </source>
</evidence>
<sequence>MPYRIFCPAARSVRSYPGGSSAQLGRPVTEVPASGWKTETDIAGWGMSPEHQPLSRTSLLFPFNSAVMAGPGSFALGLGRPVTVDYIDHHLQKQHPMFVNPPVQYDPMSGQYAPNDQALAPPPDGDDLPPRPDWTNVNAMGFWNGIFPDAMTEFKKTEEPRGRSMTNHCIRSPDSWDEIYRRLEAARAQYQKVGGPAGLLRKWRRTAADNITPVTEAARIGAKAATGDPIATPVLAAVELVLDAVKTAAGVRQKAVSAFDGLIPIFSDVELFLGTFRGDARIRRASVDLTVTTLDAIERAIGFFISNEFLRGGKALLNGGDYEKRMVESLDMINTRSSSLMEEAAKSHIHEFHMYSRETQKFRRQLVQMVQNVGDGMSSLNYLLTDYVQRKDRELEAARQENLRLHIVNERLRAATPSQQGWWALPPPPQQQAPPMGPYISPEGLRRMLDTPDFDLADLAFVNDKKGQLPEGERAQAEQIINTQLFQSWIVSTSSAKLLVHWDFSPPQTIADVSPLSVFCATMTQALRAKERFVSALWFCGQHIDPTEAGGPVGGRAMLASLIDQLLRQHAFDTRPMYGNVDLAVLQAGGLDARTQMLGWLVRQLPETTTLFCIIDGVYLFERDEFQREALPVLLSLLHLAGDRSVPATIKVLLTSTPGTDIVRGAFEDEGLILNVNGLPQLGWAPNDERMIRELEGEMDESSRS</sequence>
<evidence type="ECO:0000313" key="3">
    <source>
        <dbReference type="Proteomes" id="UP001172155"/>
    </source>
</evidence>
<dbReference type="PANTHER" id="PTHR40619:SF3">
    <property type="entry name" value="FUNGAL STAND N-TERMINAL GOODBYE DOMAIN-CONTAINING PROTEIN"/>
    <property type="match status" value="1"/>
</dbReference>
<dbReference type="EMBL" id="JAUKUD010000001">
    <property type="protein sequence ID" value="KAK0754185.1"/>
    <property type="molecule type" value="Genomic_DNA"/>
</dbReference>
<dbReference type="Proteomes" id="UP001172155">
    <property type="component" value="Unassembled WGS sequence"/>
</dbReference>
<feature type="region of interest" description="Disordered" evidence="1">
    <location>
        <begin position="107"/>
        <end position="127"/>
    </location>
</feature>
<gene>
    <name evidence="2" type="ORF">B0T18DRAFT_398675</name>
</gene>